<dbReference type="SUPFAM" id="SSF141130">
    <property type="entry name" value="Acetamidase/Formamidase-like"/>
    <property type="match status" value="1"/>
</dbReference>
<accession>A0A699YPD8</accession>
<proteinExistence type="predicted"/>
<dbReference type="GO" id="GO:0016811">
    <property type="term" value="F:hydrolase activity, acting on carbon-nitrogen (but not peptide) bonds, in linear amides"/>
    <property type="evidence" value="ECO:0007669"/>
    <property type="project" value="InterPro"/>
</dbReference>
<dbReference type="AlphaFoldDB" id="A0A699YPD8"/>
<protein>
    <submittedName>
        <fullName evidence="1">Acetamidase</fullName>
    </submittedName>
</protein>
<comment type="caution">
    <text evidence="1">The sequence shown here is derived from an EMBL/GenBank/DDBJ whole genome shotgun (WGS) entry which is preliminary data.</text>
</comment>
<dbReference type="EMBL" id="BLLF01000473">
    <property type="protein sequence ID" value="GFH12157.1"/>
    <property type="molecule type" value="Genomic_DNA"/>
</dbReference>
<dbReference type="Proteomes" id="UP000485058">
    <property type="component" value="Unassembled WGS sequence"/>
</dbReference>
<organism evidence="1 2">
    <name type="scientific">Haematococcus lacustris</name>
    <name type="common">Green alga</name>
    <name type="synonym">Haematococcus pluvialis</name>
    <dbReference type="NCBI Taxonomy" id="44745"/>
    <lineage>
        <taxon>Eukaryota</taxon>
        <taxon>Viridiplantae</taxon>
        <taxon>Chlorophyta</taxon>
        <taxon>core chlorophytes</taxon>
        <taxon>Chlorophyceae</taxon>
        <taxon>CS clade</taxon>
        <taxon>Chlamydomonadales</taxon>
        <taxon>Haematococcaceae</taxon>
        <taxon>Haematococcus</taxon>
    </lineage>
</organism>
<dbReference type="InterPro" id="IPR004304">
    <property type="entry name" value="FmdA_AmdA"/>
</dbReference>
<evidence type="ECO:0000313" key="1">
    <source>
        <dbReference type="EMBL" id="GFH12157.1"/>
    </source>
</evidence>
<gene>
    <name evidence="1" type="ORF">HaLaN_07793</name>
</gene>
<dbReference type="Pfam" id="PF03069">
    <property type="entry name" value="FmdA_AmdA"/>
    <property type="match status" value="1"/>
</dbReference>
<dbReference type="Gene3D" id="2.60.120.580">
    <property type="entry name" value="Acetamidase/Formamidase-like domains"/>
    <property type="match status" value="1"/>
</dbReference>
<sequence length="66" mass="7269">MIKGDPALEDIFRFDYQTQTISMRGRSGVSDGAHVMTGPVYICGAEPGDTLKIEILDMKPRKNPVT</sequence>
<name>A0A699YPD8_HAELA</name>
<reference evidence="1 2" key="1">
    <citation type="submission" date="2020-02" db="EMBL/GenBank/DDBJ databases">
        <title>Draft genome sequence of Haematococcus lacustris strain NIES-144.</title>
        <authorList>
            <person name="Morimoto D."/>
            <person name="Nakagawa S."/>
            <person name="Yoshida T."/>
            <person name="Sawayama S."/>
        </authorList>
    </citation>
    <scope>NUCLEOTIDE SEQUENCE [LARGE SCALE GENOMIC DNA]</scope>
    <source>
        <strain evidence="1 2">NIES-144</strain>
    </source>
</reference>
<feature type="non-terminal residue" evidence="1">
    <location>
        <position position="66"/>
    </location>
</feature>
<dbReference type="PANTHER" id="PTHR31891">
    <property type="entry name" value="FORMAMIDASE C869.04-RELATED"/>
    <property type="match status" value="1"/>
</dbReference>
<evidence type="ECO:0000313" key="2">
    <source>
        <dbReference type="Proteomes" id="UP000485058"/>
    </source>
</evidence>
<dbReference type="PANTHER" id="PTHR31891:SF1">
    <property type="entry name" value="FORMAMIDASE C869.04-RELATED"/>
    <property type="match status" value="1"/>
</dbReference>
<keyword evidence="2" id="KW-1185">Reference proteome</keyword>